<keyword evidence="3" id="KW-1185">Reference proteome</keyword>
<gene>
    <name evidence="2" type="ORF">QBC34DRAFT_431230</name>
</gene>
<proteinExistence type="predicted"/>
<name>A0AAV9G742_9PEZI</name>
<dbReference type="AlphaFoldDB" id="A0AAV9G742"/>
<protein>
    <recommendedName>
        <fullName evidence="4">Fungal-type protein kinase domain-containing protein</fullName>
    </recommendedName>
</protein>
<accession>A0AAV9G742</accession>
<feature type="compositionally biased region" description="Low complexity" evidence="1">
    <location>
        <begin position="195"/>
        <end position="206"/>
    </location>
</feature>
<comment type="caution">
    <text evidence="2">The sequence shown here is derived from an EMBL/GenBank/DDBJ whole genome shotgun (WGS) entry which is preliminary data.</text>
</comment>
<feature type="compositionally biased region" description="Basic residues" evidence="1">
    <location>
        <begin position="239"/>
        <end position="249"/>
    </location>
</feature>
<reference evidence="2" key="2">
    <citation type="submission" date="2023-05" db="EMBL/GenBank/DDBJ databases">
        <authorList>
            <consortium name="Lawrence Berkeley National Laboratory"/>
            <person name="Steindorff A."/>
            <person name="Hensen N."/>
            <person name="Bonometti L."/>
            <person name="Westerberg I."/>
            <person name="Brannstrom I.O."/>
            <person name="Guillou S."/>
            <person name="Cros-Aarteil S."/>
            <person name="Calhoun S."/>
            <person name="Haridas S."/>
            <person name="Kuo A."/>
            <person name="Mondo S."/>
            <person name="Pangilinan J."/>
            <person name="Riley R."/>
            <person name="Labutti K."/>
            <person name="Andreopoulos B."/>
            <person name="Lipzen A."/>
            <person name="Chen C."/>
            <person name="Yanf M."/>
            <person name="Daum C."/>
            <person name="Ng V."/>
            <person name="Clum A."/>
            <person name="Ohm R."/>
            <person name="Martin F."/>
            <person name="Silar P."/>
            <person name="Natvig D."/>
            <person name="Lalanne C."/>
            <person name="Gautier V."/>
            <person name="Ament-Velasquez S.L."/>
            <person name="Kruys A."/>
            <person name="Hutchinson M.I."/>
            <person name="Powell A.J."/>
            <person name="Barry K."/>
            <person name="Miller A.N."/>
            <person name="Grigoriev I.V."/>
            <person name="Debuchy R."/>
            <person name="Gladieux P."/>
            <person name="Thoren M.H."/>
            <person name="Johannesson H."/>
        </authorList>
    </citation>
    <scope>NUCLEOTIDE SEQUENCE</scope>
    <source>
        <strain evidence="2">PSN243</strain>
    </source>
</reference>
<evidence type="ECO:0000256" key="1">
    <source>
        <dbReference type="SAM" id="MobiDB-lite"/>
    </source>
</evidence>
<evidence type="ECO:0008006" key="4">
    <source>
        <dbReference type="Google" id="ProtNLM"/>
    </source>
</evidence>
<organism evidence="2 3">
    <name type="scientific">Podospora aff. communis PSN243</name>
    <dbReference type="NCBI Taxonomy" id="3040156"/>
    <lineage>
        <taxon>Eukaryota</taxon>
        <taxon>Fungi</taxon>
        <taxon>Dikarya</taxon>
        <taxon>Ascomycota</taxon>
        <taxon>Pezizomycotina</taxon>
        <taxon>Sordariomycetes</taxon>
        <taxon>Sordariomycetidae</taxon>
        <taxon>Sordariales</taxon>
        <taxon>Podosporaceae</taxon>
        <taxon>Podospora</taxon>
    </lineage>
</organism>
<evidence type="ECO:0000313" key="2">
    <source>
        <dbReference type="EMBL" id="KAK4442911.1"/>
    </source>
</evidence>
<feature type="compositionally biased region" description="Polar residues" evidence="1">
    <location>
        <begin position="171"/>
        <end position="188"/>
    </location>
</feature>
<feature type="region of interest" description="Disordered" evidence="1">
    <location>
        <begin position="165"/>
        <end position="249"/>
    </location>
</feature>
<sequence length="249" mass="28628">MAESPRLPLSRPQSLALSQLSPELVERQGKLIAWMLKPKSESGLGLVSFQSAGIKIDQTIVDLCTLLYDDKDAPKPVSVEYFYYLVWALIHAASATPFPWDHNLLHWQRHGFTPAQEYLDYVRRRQMTEPLRIPYADNKHRTPALEYDSIKLRLLTQPTRKRARIARREAQNTPARPQGSVLQPQVASAQRYPKRQPTQQQPIRIPSTPPRDTTNIKLEEPTKGRKRGLHSPSDTEKGQKKKQKISRKE</sequence>
<reference evidence="2" key="1">
    <citation type="journal article" date="2023" name="Mol. Phylogenet. Evol.">
        <title>Genome-scale phylogeny and comparative genomics of the fungal order Sordariales.</title>
        <authorList>
            <person name="Hensen N."/>
            <person name="Bonometti L."/>
            <person name="Westerberg I."/>
            <person name="Brannstrom I.O."/>
            <person name="Guillou S."/>
            <person name="Cros-Aarteil S."/>
            <person name="Calhoun S."/>
            <person name="Haridas S."/>
            <person name="Kuo A."/>
            <person name="Mondo S."/>
            <person name="Pangilinan J."/>
            <person name="Riley R."/>
            <person name="LaButti K."/>
            <person name="Andreopoulos B."/>
            <person name="Lipzen A."/>
            <person name="Chen C."/>
            <person name="Yan M."/>
            <person name="Daum C."/>
            <person name="Ng V."/>
            <person name="Clum A."/>
            <person name="Steindorff A."/>
            <person name="Ohm R.A."/>
            <person name="Martin F."/>
            <person name="Silar P."/>
            <person name="Natvig D.O."/>
            <person name="Lalanne C."/>
            <person name="Gautier V."/>
            <person name="Ament-Velasquez S.L."/>
            <person name="Kruys A."/>
            <person name="Hutchinson M.I."/>
            <person name="Powell A.J."/>
            <person name="Barry K."/>
            <person name="Miller A.N."/>
            <person name="Grigoriev I.V."/>
            <person name="Debuchy R."/>
            <person name="Gladieux P."/>
            <person name="Hiltunen Thoren M."/>
            <person name="Johannesson H."/>
        </authorList>
    </citation>
    <scope>NUCLEOTIDE SEQUENCE</scope>
    <source>
        <strain evidence="2">PSN243</strain>
    </source>
</reference>
<evidence type="ECO:0000313" key="3">
    <source>
        <dbReference type="Proteomes" id="UP001321760"/>
    </source>
</evidence>
<dbReference type="EMBL" id="MU866004">
    <property type="protein sequence ID" value="KAK4442911.1"/>
    <property type="molecule type" value="Genomic_DNA"/>
</dbReference>
<dbReference type="Proteomes" id="UP001321760">
    <property type="component" value="Unassembled WGS sequence"/>
</dbReference>